<dbReference type="PROSITE" id="PS50110">
    <property type="entry name" value="RESPONSE_REGULATORY"/>
    <property type="match status" value="1"/>
</dbReference>
<dbReference type="SMART" id="SM00448">
    <property type="entry name" value="REC"/>
    <property type="match status" value="1"/>
</dbReference>
<sequence length="121" mass="13089">MNHVPTIAIIDDDDGVRTALSSLVRSLGYQVRAYASAPDFLGDATLREPDCLVSDIQMAPMSGDELQRALNAAGRHFPMIFMTAFSTDAMRRRILEGGARAYLEKPVDGGTMARCLAEALA</sequence>
<dbReference type="Pfam" id="PF00072">
    <property type="entry name" value="Response_reg"/>
    <property type="match status" value="1"/>
</dbReference>
<keyword evidence="6" id="KW-1185">Reference proteome</keyword>
<keyword evidence="1 2" id="KW-0597">Phosphoprotein</keyword>
<evidence type="ECO:0000313" key="7">
    <source>
        <dbReference type="Proteomes" id="UP000217005"/>
    </source>
</evidence>
<gene>
    <name evidence="5" type="ORF">CAL27_14955</name>
    <name evidence="4" type="ORF">CEG14_09640</name>
</gene>
<name>A0A261SD66_9BORD</name>
<comment type="caution">
    <text evidence="4">The sequence shown here is derived from an EMBL/GenBank/DDBJ whole genome shotgun (WGS) entry which is preliminary data.</text>
</comment>
<evidence type="ECO:0000313" key="5">
    <source>
        <dbReference type="EMBL" id="OZI63892.1"/>
    </source>
</evidence>
<dbReference type="InterPro" id="IPR011006">
    <property type="entry name" value="CheY-like_superfamily"/>
</dbReference>
<reference evidence="4 7" key="1">
    <citation type="submission" date="2017-05" db="EMBL/GenBank/DDBJ databases">
        <title>Complete and WGS of Bordetella genogroups.</title>
        <authorList>
            <person name="Spilker T."/>
            <person name="LiPuma J."/>
        </authorList>
    </citation>
    <scope>NUCLEOTIDE SEQUENCE [LARGE SCALE GENOMIC DNA]</scope>
    <source>
        <strain evidence="4 7">AU17610</strain>
    </source>
</reference>
<dbReference type="AlphaFoldDB" id="A0A261SD66"/>
<feature type="modified residue" description="4-aspartylphosphate" evidence="2">
    <location>
        <position position="55"/>
    </location>
</feature>
<dbReference type="PANTHER" id="PTHR44591">
    <property type="entry name" value="STRESS RESPONSE REGULATOR PROTEIN 1"/>
    <property type="match status" value="1"/>
</dbReference>
<dbReference type="Proteomes" id="UP000217005">
    <property type="component" value="Unassembled WGS sequence"/>
</dbReference>
<dbReference type="GO" id="GO:0000160">
    <property type="term" value="P:phosphorelay signal transduction system"/>
    <property type="evidence" value="ECO:0007669"/>
    <property type="project" value="InterPro"/>
</dbReference>
<dbReference type="SUPFAM" id="SSF52172">
    <property type="entry name" value="CheY-like"/>
    <property type="match status" value="1"/>
</dbReference>
<dbReference type="EMBL" id="NEVL01000003">
    <property type="protein sequence ID" value="OZI35349.1"/>
    <property type="molecule type" value="Genomic_DNA"/>
</dbReference>
<proteinExistence type="predicted"/>
<evidence type="ECO:0000256" key="1">
    <source>
        <dbReference type="ARBA" id="ARBA00022553"/>
    </source>
</evidence>
<dbReference type="Gene3D" id="3.40.50.2300">
    <property type="match status" value="1"/>
</dbReference>
<protein>
    <recommendedName>
        <fullName evidence="3">Response regulatory domain-containing protein</fullName>
    </recommendedName>
</protein>
<organism evidence="4 7">
    <name type="scientific">Bordetella genomosp. 1</name>
    <dbReference type="NCBI Taxonomy" id="1395607"/>
    <lineage>
        <taxon>Bacteria</taxon>
        <taxon>Pseudomonadati</taxon>
        <taxon>Pseudomonadota</taxon>
        <taxon>Betaproteobacteria</taxon>
        <taxon>Burkholderiales</taxon>
        <taxon>Alcaligenaceae</taxon>
        <taxon>Bordetella</taxon>
    </lineage>
</organism>
<evidence type="ECO:0000313" key="6">
    <source>
        <dbReference type="Proteomes" id="UP000216354"/>
    </source>
</evidence>
<dbReference type="InterPro" id="IPR050595">
    <property type="entry name" value="Bact_response_regulator"/>
</dbReference>
<dbReference type="InterPro" id="IPR001789">
    <property type="entry name" value="Sig_transdc_resp-reg_receiver"/>
</dbReference>
<accession>A0A261SD66</accession>
<evidence type="ECO:0000313" key="4">
    <source>
        <dbReference type="EMBL" id="OZI35349.1"/>
    </source>
</evidence>
<dbReference type="EMBL" id="NEVR01000003">
    <property type="protein sequence ID" value="OZI63892.1"/>
    <property type="molecule type" value="Genomic_DNA"/>
</dbReference>
<feature type="domain" description="Response regulatory" evidence="3">
    <location>
        <begin position="6"/>
        <end position="120"/>
    </location>
</feature>
<dbReference type="OrthoDB" id="9802186at2"/>
<reference evidence="5 6" key="2">
    <citation type="submission" date="2017-05" db="EMBL/GenBank/DDBJ databases">
        <title>Complete and WGS of Bordetella genogroups.</title>
        <authorList>
            <person name="Spilker T."/>
            <person name="Lipuma J."/>
        </authorList>
    </citation>
    <scope>NUCLEOTIDE SEQUENCE [LARGE SCALE GENOMIC DNA]</scope>
    <source>
        <strain evidence="5 6">AU9795</strain>
    </source>
</reference>
<dbReference type="PANTHER" id="PTHR44591:SF25">
    <property type="entry name" value="CHEMOTAXIS TWO-COMPONENT RESPONSE REGULATOR"/>
    <property type="match status" value="1"/>
</dbReference>
<evidence type="ECO:0000256" key="2">
    <source>
        <dbReference type="PROSITE-ProRule" id="PRU00169"/>
    </source>
</evidence>
<dbReference type="Proteomes" id="UP000216354">
    <property type="component" value="Unassembled WGS sequence"/>
</dbReference>
<dbReference type="RefSeq" id="WP_094826158.1">
    <property type="nucleotide sequence ID" value="NZ_NEVL01000003.1"/>
</dbReference>
<evidence type="ECO:0000259" key="3">
    <source>
        <dbReference type="PROSITE" id="PS50110"/>
    </source>
</evidence>